<dbReference type="PANTHER" id="PTHR43304:SF1">
    <property type="entry name" value="PAC DOMAIN-CONTAINING PROTEIN"/>
    <property type="match status" value="1"/>
</dbReference>
<dbReference type="GO" id="GO:0000155">
    <property type="term" value="F:phosphorelay sensor kinase activity"/>
    <property type="evidence" value="ECO:0007669"/>
    <property type="project" value="InterPro"/>
</dbReference>
<dbReference type="InterPro" id="IPR004358">
    <property type="entry name" value="Sig_transdc_His_kin-like_C"/>
</dbReference>
<keyword evidence="5 9" id="KW-0418">Kinase</keyword>
<feature type="domain" description="Histidine kinase" evidence="8">
    <location>
        <begin position="315"/>
        <end position="527"/>
    </location>
</feature>
<evidence type="ECO:0000256" key="2">
    <source>
        <dbReference type="ARBA" id="ARBA00012438"/>
    </source>
</evidence>
<sequence length="535" mass="62054">MLRKNFIYIVVFVIGILLLVNSLFTKYNNDIITRNKALQEETEKVKIYYDQIGKILIHALDIGLRGYAIIPEERFAAPLHNAIRWQDSILHHVEVPLKKLGYDMHEFYIFKDSLDSYARYCLELKQLIQAGNRNEFLNRFTSDKGGHLYWQYIECEKHMIAFMDSIDVEAENQYQAALTRNYILQIVFFLICFPTLLYTAYYTQKTFKLSELLRESEADKNKILKEQNVGLEHLVKERTAEIASQNEELASQRDILTLQNKQLHEAQITIALQNNEIQSKNEQLEIDVASRTQELQNANRELIQQNNQLEQFAFIAAHNLRAPLARILGLSNVIQISTNQADKDHAIEKLVKSTYDMDHVIKDLAVILEIKKHTSNLVEIDLHFVLTRVLKVLEKEIEDTQAKIVSDFTETDRLYSVLPYVESILYNLISNAIKYRDPNRTPVITLVTTIQDEYIRLSVTDNGLGIDLSLHGQSMFNLYKRFHLHMEGKGLGLYLVRSQLTALGGKIEVQSQPDVGTTFHVYIKRQFTEVYIHSQ</sequence>
<dbReference type="RefSeq" id="WP_079690348.1">
    <property type="nucleotide sequence ID" value="NZ_FUZU01000005.1"/>
</dbReference>
<evidence type="ECO:0000256" key="3">
    <source>
        <dbReference type="ARBA" id="ARBA00022553"/>
    </source>
</evidence>
<dbReference type="AlphaFoldDB" id="A0A1T5MNG2"/>
<keyword evidence="6" id="KW-0175">Coiled coil</keyword>
<gene>
    <name evidence="9" type="ORF">SAMN05660236_5855</name>
</gene>
<dbReference type="InterPro" id="IPR036097">
    <property type="entry name" value="HisK_dim/P_sf"/>
</dbReference>
<evidence type="ECO:0000313" key="9">
    <source>
        <dbReference type="EMBL" id="SKC89458.1"/>
    </source>
</evidence>
<evidence type="ECO:0000313" key="10">
    <source>
        <dbReference type="Proteomes" id="UP000190961"/>
    </source>
</evidence>
<keyword evidence="10" id="KW-1185">Reference proteome</keyword>
<evidence type="ECO:0000256" key="6">
    <source>
        <dbReference type="SAM" id="Coils"/>
    </source>
</evidence>
<dbReference type="PROSITE" id="PS50109">
    <property type="entry name" value="HIS_KIN"/>
    <property type="match status" value="1"/>
</dbReference>
<dbReference type="InterPro" id="IPR036890">
    <property type="entry name" value="HATPase_C_sf"/>
</dbReference>
<feature type="transmembrane region" description="Helical" evidence="7">
    <location>
        <begin position="182"/>
        <end position="201"/>
    </location>
</feature>
<dbReference type="SUPFAM" id="SSF47384">
    <property type="entry name" value="Homodimeric domain of signal transducing histidine kinase"/>
    <property type="match status" value="1"/>
</dbReference>
<dbReference type="Gene3D" id="3.30.565.10">
    <property type="entry name" value="Histidine kinase-like ATPase, C-terminal domain"/>
    <property type="match status" value="1"/>
</dbReference>
<keyword evidence="7" id="KW-0812">Transmembrane</keyword>
<proteinExistence type="predicted"/>
<feature type="coiled-coil region" evidence="6">
    <location>
        <begin position="246"/>
        <end position="312"/>
    </location>
</feature>
<dbReference type="InterPro" id="IPR003594">
    <property type="entry name" value="HATPase_dom"/>
</dbReference>
<name>A0A1T5MNG2_9BACT</name>
<evidence type="ECO:0000256" key="4">
    <source>
        <dbReference type="ARBA" id="ARBA00022679"/>
    </source>
</evidence>
<keyword evidence="3" id="KW-0597">Phosphoprotein</keyword>
<evidence type="ECO:0000256" key="5">
    <source>
        <dbReference type="ARBA" id="ARBA00022777"/>
    </source>
</evidence>
<reference evidence="9 10" key="1">
    <citation type="submission" date="2017-02" db="EMBL/GenBank/DDBJ databases">
        <authorList>
            <person name="Peterson S.W."/>
        </authorList>
    </citation>
    <scope>NUCLEOTIDE SEQUENCE [LARGE SCALE GENOMIC DNA]</scope>
    <source>
        <strain evidence="9 10">DSM 25262</strain>
    </source>
</reference>
<organism evidence="9 10">
    <name type="scientific">Ohtaekwangia koreensis</name>
    <dbReference type="NCBI Taxonomy" id="688867"/>
    <lineage>
        <taxon>Bacteria</taxon>
        <taxon>Pseudomonadati</taxon>
        <taxon>Bacteroidota</taxon>
        <taxon>Cytophagia</taxon>
        <taxon>Cytophagales</taxon>
        <taxon>Fulvivirgaceae</taxon>
        <taxon>Ohtaekwangia</taxon>
    </lineage>
</organism>
<dbReference type="PANTHER" id="PTHR43304">
    <property type="entry name" value="PHYTOCHROME-LIKE PROTEIN CPH1"/>
    <property type="match status" value="1"/>
</dbReference>
<dbReference type="EC" id="2.7.13.3" evidence="2"/>
<dbReference type="InterPro" id="IPR052162">
    <property type="entry name" value="Sensor_kinase/Photoreceptor"/>
</dbReference>
<evidence type="ECO:0000259" key="8">
    <source>
        <dbReference type="PROSITE" id="PS50109"/>
    </source>
</evidence>
<dbReference type="InterPro" id="IPR005467">
    <property type="entry name" value="His_kinase_dom"/>
</dbReference>
<protein>
    <recommendedName>
        <fullName evidence="2">histidine kinase</fullName>
        <ecNumber evidence="2">2.7.13.3</ecNumber>
    </recommendedName>
</protein>
<dbReference type="SUPFAM" id="SSF55874">
    <property type="entry name" value="ATPase domain of HSP90 chaperone/DNA topoisomerase II/histidine kinase"/>
    <property type="match status" value="1"/>
</dbReference>
<evidence type="ECO:0000256" key="7">
    <source>
        <dbReference type="SAM" id="Phobius"/>
    </source>
</evidence>
<dbReference type="PRINTS" id="PR00344">
    <property type="entry name" value="BCTRLSENSOR"/>
</dbReference>
<comment type="catalytic activity">
    <reaction evidence="1">
        <text>ATP + protein L-histidine = ADP + protein N-phospho-L-histidine.</text>
        <dbReference type="EC" id="2.7.13.3"/>
    </reaction>
</comment>
<dbReference type="SMART" id="SM00387">
    <property type="entry name" value="HATPase_c"/>
    <property type="match status" value="1"/>
</dbReference>
<feature type="transmembrane region" description="Helical" evidence="7">
    <location>
        <begin position="6"/>
        <end position="24"/>
    </location>
</feature>
<dbReference type="Pfam" id="PF02518">
    <property type="entry name" value="HATPase_c"/>
    <property type="match status" value="1"/>
</dbReference>
<dbReference type="STRING" id="688867.SAMN05660236_5855"/>
<evidence type="ECO:0000256" key="1">
    <source>
        <dbReference type="ARBA" id="ARBA00000085"/>
    </source>
</evidence>
<keyword evidence="7" id="KW-0472">Membrane</keyword>
<dbReference type="Proteomes" id="UP000190961">
    <property type="component" value="Unassembled WGS sequence"/>
</dbReference>
<dbReference type="OrthoDB" id="5522855at2"/>
<keyword evidence="4" id="KW-0808">Transferase</keyword>
<dbReference type="EMBL" id="FUZU01000005">
    <property type="protein sequence ID" value="SKC89458.1"/>
    <property type="molecule type" value="Genomic_DNA"/>
</dbReference>
<dbReference type="Gene3D" id="1.10.287.130">
    <property type="match status" value="1"/>
</dbReference>
<accession>A0A1T5MNG2</accession>
<keyword evidence="7" id="KW-1133">Transmembrane helix</keyword>